<dbReference type="InterPro" id="IPR016161">
    <property type="entry name" value="Ald_DH/histidinol_DH"/>
</dbReference>
<dbReference type="InterPro" id="IPR044086">
    <property type="entry name" value="LUC3-like"/>
</dbReference>
<organism evidence="9 10">
    <name type="scientific">Sporothrix bragantina</name>
    <dbReference type="NCBI Taxonomy" id="671064"/>
    <lineage>
        <taxon>Eukaryota</taxon>
        <taxon>Fungi</taxon>
        <taxon>Dikarya</taxon>
        <taxon>Ascomycota</taxon>
        <taxon>Pezizomycotina</taxon>
        <taxon>Sordariomycetes</taxon>
        <taxon>Sordariomycetidae</taxon>
        <taxon>Ophiostomatales</taxon>
        <taxon>Ophiostomataceae</taxon>
        <taxon>Sporothrix</taxon>
    </lineage>
</organism>
<keyword evidence="2 6" id="KW-0560">Oxidoreductase</keyword>
<dbReference type="CDD" id="cd07106">
    <property type="entry name" value="ALDH_AldA-AAD23400"/>
    <property type="match status" value="1"/>
</dbReference>
<feature type="compositionally biased region" description="Polar residues" evidence="7">
    <location>
        <begin position="29"/>
        <end position="44"/>
    </location>
</feature>
<keyword evidence="10" id="KW-1185">Reference proteome</keyword>
<feature type="active site" evidence="5">
    <location>
        <position position="260"/>
    </location>
</feature>
<evidence type="ECO:0000313" key="10">
    <source>
        <dbReference type="Proteomes" id="UP001642406"/>
    </source>
</evidence>
<evidence type="ECO:0000256" key="5">
    <source>
        <dbReference type="PROSITE-ProRule" id="PRU10007"/>
    </source>
</evidence>
<evidence type="ECO:0000256" key="6">
    <source>
        <dbReference type="RuleBase" id="RU003345"/>
    </source>
</evidence>
<dbReference type="InterPro" id="IPR016163">
    <property type="entry name" value="Ald_DH_C"/>
</dbReference>
<dbReference type="InterPro" id="IPR015590">
    <property type="entry name" value="Aldehyde_DH_dom"/>
</dbReference>
<comment type="caution">
    <text evidence="9">The sequence shown here is derived from an EMBL/GenBank/DDBJ whole genome shotgun (WGS) entry which is preliminary data.</text>
</comment>
<comment type="similarity">
    <text evidence="1 6">Belongs to the aldehyde dehydrogenase family.</text>
</comment>
<feature type="region of interest" description="Disordered" evidence="7">
    <location>
        <begin position="29"/>
        <end position="52"/>
    </location>
</feature>
<feature type="domain" description="Aldehyde dehydrogenase" evidence="8">
    <location>
        <begin position="33"/>
        <end position="496"/>
    </location>
</feature>
<dbReference type="Gene3D" id="3.40.605.10">
    <property type="entry name" value="Aldehyde Dehydrogenase, Chain A, domain 1"/>
    <property type="match status" value="1"/>
</dbReference>
<dbReference type="InterPro" id="IPR016162">
    <property type="entry name" value="Ald_DH_N"/>
</dbReference>
<dbReference type="EMBL" id="CAWUHC010000071">
    <property type="protein sequence ID" value="CAK7228317.1"/>
    <property type="molecule type" value="Genomic_DNA"/>
</dbReference>
<evidence type="ECO:0000259" key="8">
    <source>
        <dbReference type="Pfam" id="PF00171"/>
    </source>
</evidence>
<evidence type="ECO:0000256" key="7">
    <source>
        <dbReference type="SAM" id="MobiDB-lite"/>
    </source>
</evidence>
<evidence type="ECO:0000256" key="1">
    <source>
        <dbReference type="ARBA" id="ARBA00009986"/>
    </source>
</evidence>
<dbReference type="PROSITE" id="PS00687">
    <property type="entry name" value="ALDEHYDE_DEHYDR_GLU"/>
    <property type="match status" value="1"/>
</dbReference>
<dbReference type="EC" id="1.2.1.3" evidence="3"/>
<dbReference type="PANTHER" id="PTHR11699">
    <property type="entry name" value="ALDEHYDE DEHYDROGENASE-RELATED"/>
    <property type="match status" value="1"/>
</dbReference>
<protein>
    <recommendedName>
        <fullName evidence="3">aldehyde dehydrogenase (NAD(+))</fullName>
        <ecNumber evidence="3">1.2.1.3</ecNumber>
    </recommendedName>
</protein>
<evidence type="ECO:0000256" key="2">
    <source>
        <dbReference type="ARBA" id="ARBA00023002"/>
    </source>
</evidence>
<proteinExistence type="inferred from homology"/>
<name>A0ABP0C9M6_9PEZI</name>
<dbReference type="Gene3D" id="3.40.309.10">
    <property type="entry name" value="Aldehyde Dehydrogenase, Chain A, domain 2"/>
    <property type="match status" value="1"/>
</dbReference>
<dbReference type="SUPFAM" id="SSF53720">
    <property type="entry name" value="ALDH-like"/>
    <property type="match status" value="1"/>
</dbReference>
<gene>
    <name evidence="9" type="ORF">SBRCBS47491_006866</name>
</gene>
<sequence length="502" mass="54069">MATTTTMKGTAPALLDFTTFTNTIDGKQTTTAETRHSTNPSTLEANPEVPVSTEEDVNRAVEAARKAYNSWRKTTFAERRACLEAYADGIAANLEGFATMLTREQGRPIALTRMEVATTSERLKQTAALELTDEIIADDKDSGGQTVVKRYTPLGVACGIVPWNFPIGLAALKLSAAVMTGNVFIMKPSPFTPYANLKMAELAQQFFPPGVIQCLSGDDSLGPWLTEHPGIDKVSFTGSVATGKRIMQSCSKTLKRVTLELGGNDAAIVFPDVKDVAATAATLAQACFFNTSQICIAIKRVYVHADIYSAFRAAFVAAANGFVYGDGLAPHESAPFMGPLTTETQYKHVQTLLDDVRATKLDVVRGDDGRDPLATAMDTKDAGKGYFVRPVIVDNPPDSARVVAEEAFGPIVPLMQWTDEEDVIRRANDTRLGLGASVWSGDLAHAAEVARRLEAGNVWVNTHMMSHPEAPFGGHKWSGIGVEGGVDGLKQYCDIQVLYLAN</sequence>
<evidence type="ECO:0000256" key="4">
    <source>
        <dbReference type="ARBA" id="ARBA00049194"/>
    </source>
</evidence>
<dbReference type="Pfam" id="PF00171">
    <property type="entry name" value="Aldedh"/>
    <property type="match status" value="1"/>
</dbReference>
<comment type="catalytic activity">
    <reaction evidence="4">
        <text>an aldehyde + NAD(+) + H2O = a carboxylate + NADH + 2 H(+)</text>
        <dbReference type="Rhea" id="RHEA:16185"/>
        <dbReference type="ChEBI" id="CHEBI:15377"/>
        <dbReference type="ChEBI" id="CHEBI:15378"/>
        <dbReference type="ChEBI" id="CHEBI:17478"/>
        <dbReference type="ChEBI" id="CHEBI:29067"/>
        <dbReference type="ChEBI" id="CHEBI:57540"/>
        <dbReference type="ChEBI" id="CHEBI:57945"/>
        <dbReference type="EC" id="1.2.1.3"/>
    </reaction>
</comment>
<dbReference type="InterPro" id="IPR029510">
    <property type="entry name" value="Ald_DH_CS_GLU"/>
</dbReference>
<evidence type="ECO:0000256" key="3">
    <source>
        <dbReference type="ARBA" id="ARBA00024226"/>
    </source>
</evidence>
<accession>A0ABP0C9M6</accession>
<evidence type="ECO:0000313" key="9">
    <source>
        <dbReference type="EMBL" id="CAK7228317.1"/>
    </source>
</evidence>
<dbReference type="Proteomes" id="UP001642406">
    <property type="component" value="Unassembled WGS sequence"/>
</dbReference>
<reference evidence="9 10" key="1">
    <citation type="submission" date="2024-01" db="EMBL/GenBank/DDBJ databases">
        <authorList>
            <person name="Allen C."/>
            <person name="Tagirdzhanova G."/>
        </authorList>
    </citation>
    <scope>NUCLEOTIDE SEQUENCE [LARGE SCALE GENOMIC DNA]</scope>
</reference>